<dbReference type="InterPro" id="IPR044920">
    <property type="entry name" value="MnmG_C_subdom_sf"/>
</dbReference>
<dbReference type="PANTHER" id="PTHR11806:SF0">
    <property type="entry name" value="PROTEIN MTO1 HOMOLOG, MITOCHONDRIAL"/>
    <property type="match status" value="1"/>
</dbReference>
<dbReference type="HAMAP" id="MF_00129">
    <property type="entry name" value="MnmG_GidA"/>
    <property type="match status" value="1"/>
</dbReference>
<dbReference type="GeneID" id="96903734"/>
<dbReference type="FunFam" id="3.50.50.60:FF:000002">
    <property type="entry name" value="tRNA uridine 5-carboxymethylaminomethyl modification enzyme MnmG"/>
    <property type="match status" value="1"/>
</dbReference>
<dbReference type="FunFam" id="3.50.50.60:FF:000145">
    <property type="entry name" value="tRNA uridine 5-carboxymethylaminomethyl modification enzyme"/>
    <property type="match status" value="1"/>
</dbReference>
<evidence type="ECO:0000313" key="9">
    <source>
        <dbReference type="Proteomes" id="UP000001640"/>
    </source>
</evidence>
<dbReference type="PANTHER" id="PTHR11806">
    <property type="entry name" value="GLUCOSE INHIBITED DIVISION PROTEIN A"/>
    <property type="match status" value="1"/>
</dbReference>
<comment type="similarity">
    <text evidence="2">Belongs to the MnmG family.</text>
</comment>
<sequence length="670" mass="74432">MIRPVRKKWSGILRSFVNRVTTNRNITLDASLRATLSQAPKANVIVIGGGHAGCEAATGSARSGSNTVLVTPFLDKIGTCSCNPSMGGVGKGTLLREVDALDGVAARITDLAGIQFKILNRSKGAAVWGPRVQIDRDIYLRKMQEELRSYANLKLHQGKVTDLIIDDGQEGNTEFGKVCGVILEDGSIMGATKIVITTGTFLNAEIHVGLRTYPAGRIGELPTYGISTTLSQAGFKLGRLKTGTPARLDGTTIDFTHLEKQYGDDPPIPMSFMNETVPIKKQVLCYGTRTTSELHEYLKANLHRSIHIRETVKGPRYCPSIEAKIVRFTDKDSHRIWLEPEGLNTDVIYPNGVSNSMPEDVQLKMMRMIPGLEKVKILQHAYGVEYDYVDPTQLRNTLETRSISGLYLAGQINGTTGYEEACAQGVIAGINAGLSSQDKEELVLDRSNSYIGVLIDDLITKGVEEPYRMFTSRSEFRLSVRADNADSRLTPLGYQYGVIGETRWKKYQKDAQIYEEVTNKLKNFQLSAEKWQEALGIPISQASQRKSAWEIFRKNGMTLERIVEAAPEVNISLRGIPQQVKLQIEVQAKYEPYLKKQKQYIRAFQADENILLPQQIDYDKVASLSSECKMHLNRIQPATIGQARRVQGVTAAALFELYKLAKLHTSAHPH</sequence>
<evidence type="ECO:0000256" key="4">
    <source>
        <dbReference type="ARBA" id="ARBA00022694"/>
    </source>
</evidence>
<organism evidence="8 9">
    <name type="scientific">Naumovozyma castellii</name>
    <name type="common">Yeast</name>
    <name type="synonym">Saccharomyces castellii</name>
    <dbReference type="NCBI Taxonomy" id="27288"/>
    <lineage>
        <taxon>Eukaryota</taxon>
        <taxon>Fungi</taxon>
        <taxon>Dikarya</taxon>
        <taxon>Ascomycota</taxon>
        <taxon>Saccharomycotina</taxon>
        <taxon>Saccharomycetes</taxon>
        <taxon>Saccharomycetales</taxon>
        <taxon>Saccharomycetaceae</taxon>
        <taxon>Naumovozyma</taxon>
    </lineage>
</organism>
<evidence type="ECO:0000256" key="1">
    <source>
        <dbReference type="ARBA" id="ARBA00001974"/>
    </source>
</evidence>
<name>G0VF36_NAUCA</name>
<dbReference type="EMBL" id="HE576756">
    <property type="protein sequence ID" value="CCC70101.1"/>
    <property type="molecule type" value="Genomic_DNA"/>
</dbReference>
<keyword evidence="4" id="KW-0819">tRNA processing</keyword>
<reference evidence="8 9" key="1">
    <citation type="journal article" date="2011" name="Proc. Natl. Acad. Sci. U.S.A.">
        <title>Evolutionary erosion of yeast sex chromosomes by mating-type switching accidents.</title>
        <authorList>
            <person name="Gordon J.L."/>
            <person name="Armisen D."/>
            <person name="Proux-Wera E."/>
            <person name="Oheigeartaigh S.S."/>
            <person name="Byrne K.P."/>
            <person name="Wolfe K.H."/>
        </authorList>
    </citation>
    <scope>NUCLEOTIDE SEQUENCE [LARGE SCALE GENOMIC DNA]</scope>
    <source>
        <strain evidence="9">ATCC 76901 / BCRC 22586 / CBS 4309 / NBRC 1992 / NRRL Y-12630</strain>
    </source>
</reference>
<dbReference type="GO" id="GO:0070899">
    <property type="term" value="P:mitochondrial tRNA wobble uridine modification"/>
    <property type="evidence" value="ECO:0007669"/>
    <property type="project" value="EnsemblFungi"/>
</dbReference>
<dbReference type="STRING" id="1064592.G0VF36"/>
<dbReference type="HOGENOM" id="CLU_007831_2_2_1"/>
<dbReference type="GO" id="GO:0005739">
    <property type="term" value="C:mitochondrion"/>
    <property type="evidence" value="ECO:0007669"/>
    <property type="project" value="EnsemblFungi"/>
</dbReference>
<dbReference type="Gene3D" id="1.10.10.1800">
    <property type="entry name" value="tRNA uridine 5-carboxymethylaminomethyl modification enzyme MnmG/GidA"/>
    <property type="match status" value="1"/>
</dbReference>
<dbReference type="Gene3D" id="3.50.50.60">
    <property type="entry name" value="FAD/NAD(P)-binding domain"/>
    <property type="match status" value="2"/>
</dbReference>
<dbReference type="FunFam" id="1.10.150.570:FF:000001">
    <property type="entry name" value="tRNA uridine 5-carboxymethylaminomethyl modification enzyme MnmG"/>
    <property type="match status" value="1"/>
</dbReference>
<dbReference type="InterPro" id="IPR049312">
    <property type="entry name" value="GIDA_C_N"/>
</dbReference>
<dbReference type="InParanoid" id="G0VF36"/>
<keyword evidence="3" id="KW-0285">Flavoprotein</keyword>
<dbReference type="InterPro" id="IPR047001">
    <property type="entry name" value="MnmG_C_subdom"/>
</dbReference>
<proteinExistence type="inferred from homology"/>
<dbReference type="InterPro" id="IPR040131">
    <property type="entry name" value="MnmG_N"/>
</dbReference>
<dbReference type="PROSITE" id="PS01280">
    <property type="entry name" value="GIDA_1"/>
    <property type="match status" value="1"/>
</dbReference>
<dbReference type="Pfam" id="PF21680">
    <property type="entry name" value="GIDA_C_1st"/>
    <property type="match status" value="1"/>
</dbReference>
<keyword evidence="9" id="KW-1185">Reference proteome</keyword>
<comment type="cofactor">
    <cofactor evidence="1">
        <name>FAD</name>
        <dbReference type="ChEBI" id="CHEBI:57692"/>
    </cofactor>
</comment>
<dbReference type="AlphaFoldDB" id="G0VF36"/>
<dbReference type="GO" id="GO:0050660">
    <property type="term" value="F:flavin adenine dinucleotide binding"/>
    <property type="evidence" value="ECO:0007669"/>
    <property type="project" value="InterPro"/>
</dbReference>
<evidence type="ECO:0000256" key="6">
    <source>
        <dbReference type="ARBA" id="ARBA00054993"/>
    </source>
</evidence>
<dbReference type="eggNOG" id="KOG2311">
    <property type="taxonomic scope" value="Eukaryota"/>
</dbReference>
<dbReference type="InterPro" id="IPR036188">
    <property type="entry name" value="FAD/NAD-bd_sf"/>
</dbReference>
<dbReference type="OMA" id="CNPAMGG"/>
<dbReference type="NCBIfam" id="TIGR00136">
    <property type="entry name" value="mnmG_gidA"/>
    <property type="match status" value="1"/>
</dbReference>
<evidence type="ECO:0000256" key="5">
    <source>
        <dbReference type="ARBA" id="ARBA00022827"/>
    </source>
</evidence>
<dbReference type="Gene3D" id="1.10.150.570">
    <property type="entry name" value="GidA associated domain, C-terminal subdomain"/>
    <property type="match status" value="1"/>
</dbReference>
<evidence type="ECO:0000256" key="3">
    <source>
        <dbReference type="ARBA" id="ARBA00022630"/>
    </source>
</evidence>
<dbReference type="SUPFAM" id="SSF51905">
    <property type="entry name" value="FAD/NAD(P)-binding domain"/>
    <property type="match status" value="1"/>
</dbReference>
<accession>G0VF36</accession>
<dbReference type="Pfam" id="PF01134">
    <property type="entry name" value="GIDA"/>
    <property type="match status" value="1"/>
</dbReference>
<dbReference type="Pfam" id="PF13932">
    <property type="entry name" value="SAM_GIDA_C"/>
    <property type="match status" value="1"/>
</dbReference>
<protein>
    <recommendedName>
        <fullName evidence="7">tRNA uridine 5-carboxymethylaminomethyl modification enzyme C-terminal subdomain domain-containing protein</fullName>
    </recommendedName>
</protein>
<evidence type="ECO:0000259" key="7">
    <source>
        <dbReference type="SMART" id="SM01228"/>
    </source>
</evidence>
<dbReference type="Proteomes" id="UP000001640">
    <property type="component" value="Chromosome 5"/>
</dbReference>
<dbReference type="InterPro" id="IPR026904">
    <property type="entry name" value="MnmG_C"/>
</dbReference>
<dbReference type="FunCoup" id="G0VF36">
    <property type="interactions" value="819"/>
</dbReference>
<dbReference type="OrthoDB" id="3329at2759"/>
<dbReference type="InterPro" id="IPR020595">
    <property type="entry name" value="MnmG-rel_CS"/>
</dbReference>
<dbReference type="InterPro" id="IPR004416">
    <property type="entry name" value="MnmG"/>
</dbReference>
<evidence type="ECO:0000256" key="2">
    <source>
        <dbReference type="ARBA" id="ARBA00007653"/>
    </source>
</evidence>
<gene>
    <name evidence="8" type="primary">NCAS0E00310</name>
    <name evidence="8" type="ordered locus">NCAS_0E00310</name>
</gene>
<dbReference type="GO" id="GO:0030488">
    <property type="term" value="P:tRNA methylation"/>
    <property type="evidence" value="ECO:0007669"/>
    <property type="project" value="TreeGrafter"/>
</dbReference>
<reference key="2">
    <citation type="submission" date="2011-08" db="EMBL/GenBank/DDBJ databases">
        <title>Genome sequence of Naumovozyma castellii.</title>
        <authorList>
            <person name="Gordon J.L."/>
            <person name="Armisen D."/>
            <person name="Proux-Wera E."/>
            <person name="OhEigeartaigh S.S."/>
            <person name="Byrne K.P."/>
            <person name="Wolfe K.H."/>
        </authorList>
    </citation>
    <scope>NUCLEOTIDE SEQUENCE</scope>
    <source>
        <strain>Type strain:CBS 4309</strain>
    </source>
</reference>
<dbReference type="KEGG" id="ncs:NCAS_0E00310"/>
<dbReference type="SMART" id="SM01228">
    <property type="entry name" value="GIDA_assoc_3"/>
    <property type="match status" value="1"/>
</dbReference>
<dbReference type="RefSeq" id="XP_003676462.1">
    <property type="nucleotide sequence ID" value="XM_003676414.1"/>
</dbReference>
<comment type="function">
    <text evidence="6">Component of the MSS1-MTO1 complex that catalyzes the 5-carboxymethylaminomethyluridine (cmnm(5)U) modification at the 34th wobble position (U34) of mitochondrial tRNAs.</text>
</comment>
<evidence type="ECO:0000313" key="8">
    <source>
        <dbReference type="EMBL" id="CCC70101.1"/>
    </source>
</evidence>
<dbReference type="InterPro" id="IPR002218">
    <property type="entry name" value="MnmG-rel"/>
</dbReference>
<feature type="domain" description="tRNA uridine 5-carboxymethylaminomethyl modification enzyme C-terminal subdomain" evidence="7">
    <location>
        <begin position="588"/>
        <end position="659"/>
    </location>
</feature>
<keyword evidence="5" id="KW-0274">FAD</keyword>